<dbReference type="EMBL" id="JBHSHC010000119">
    <property type="protein sequence ID" value="MFC4769144.1"/>
    <property type="molecule type" value="Genomic_DNA"/>
</dbReference>
<name>A0ABV9Q4E9_9BACL</name>
<keyword evidence="1" id="KW-1133">Transmembrane helix</keyword>
<organism evidence="2 3">
    <name type="scientific">Effusibacillus consociatus</name>
    <dbReference type="NCBI Taxonomy" id="1117041"/>
    <lineage>
        <taxon>Bacteria</taxon>
        <taxon>Bacillati</taxon>
        <taxon>Bacillota</taxon>
        <taxon>Bacilli</taxon>
        <taxon>Bacillales</taxon>
        <taxon>Alicyclobacillaceae</taxon>
        <taxon>Effusibacillus</taxon>
    </lineage>
</organism>
<evidence type="ECO:0000313" key="2">
    <source>
        <dbReference type="EMBL" id="MFC4769144.1"/>
    </source>
</evidence>
<sequence length="133" mass="14306">MDILQIVGLGLIATFLILTVKWQSPPAALLISLLTGVFVFVILVPPIRMIFEEIQSLAMQARVDLRLLGVILKIIAIAYIAEFGAQLVRDAGESGLASKIEFAGKILILVLAIPVVRVVIDTIMQVMIRGGAG</sequence>
<proteinExistence type="predicted"/>
<feature type="transmembrane region" description="Helical" evidence="1">
    <location>
        <begin position="102"/>
        <end position="120"/>
    </location>
</feature>
<dbReference type="NCBIfam" id="TIGR02849">
    <property type="entry name" value="spore_III_AD"/>
    <property type="match status" value="1"/>
</dbReference>
<keyword evidence="3" id="KW-1185">Reference proteome</keyword>
<evidence type="ECO:0000256" key="1">
    <source>
        <dbReference type="SAM" id="Phobius"/>
    </source>
</evidence>
<comment type="caution">
    <text evidence="2">The sequence shown here is derived from an EMBL/GenBank/DDBJ whole genome shotgun (WGS) entry which is preliminary data.</text>
</comment>
<dbReference type="InterPro" id="IPR014211">
    <property type="entry name" value="Spore_III_AD"/>
</dbReference>
<feature type="transmembrane region" description="Helical" evidence="1">
    <location>
        <begin position="29"/>
        <end position="51"/>
    </location>
</feature>
<feature type="transmembrane region" description="Helical" evidence="1">
    <location>
        <begin position="63"/>
        <end position="82"/>
    </location>
</feature>
<accession>A0ABV9Q4E9</accession>
<keyword evidence="1" id="KW-0812">Transmembrane</keyword>
<protein>
    <submittedName>
        <fullName evidence="2">Stage III sporulation protein AD</fullName>
    </submittedName>
</protein>
<dbReference type="InterPro" id="IPR025664">
    <property type="entry name" value="Spore_III_AC/AD"/>
</dbReference>
<dbReference type="RefSeq" id="WP_380027335.1">
    <property type="nucleotide sequence ID" value="NZ_JBHSHC010000119.1"/>
</dbReference>
<reference evidence="3" key="1">
    <citation type="journal article" date="2019" name="Int. J. Syst. Evol. Microbiol.">
        <title>The Global Catalogue of Microorganisms (GCM) 10K type strain sequencing project: providing services to taxonomists for standard genome sequencing and annotation.</title>
        <authorList>
            <consortium name="The Broad Institute Genomics Platform"/>
            <consortium name="The Broad Institute Genome Sequencing Center for Infectious Disease"/>
            <person name="Wu L."/>
            <person name="Ma J."/>
        </authorList>
    </citation>
    <scope>NUCLEOTIDE SEQUENCE [LARGE SCALE GENOMIC DNA]</scope>
    <source>
        <strain evidence="3">WYCCWR 12678</strain>
    </source>
</reference>
<evidence type="ECO:0000313" key="3">
    <source>
        <dbReference type="Proteomes" id="UP001596002"/>
    </source>
</evidence>
<gene>
    <name evidence="2" type="primary">spoIIIAD</name>
    <name evidence="2" type="ORF">ACFO8Q_17575</name>
</gene>
<dbReference type="Proteomes" id="UP001596002">
    <property type="component" value="Unassembled WGS sequence"/>
</dbReference>
<dbReference type="Pfam" id="PF06686">
    <property type="entry name" value="SpoIIIAC"/>
    <property type="match status" value="2"/>
</dbReference>
<keyword evidence="1" id="KW-0472">Membrane</keyword>